<dbReference type="InterPro" id="IPR057403">
    <property type="entry name" value="Beta-prop_Aladin"/>
</dbReference>
<dbReference type="InterPro" id="IPR015943">
    <property type="entry name" value="WD40/YVTN_repeat-like_dom_sf"/>
</dbReference>
<dbReference type="InterPro" id="IPR001680">
    <property type="entry name" value="WD40_rpt"/>
</dbReference>
<dbReference type="GO" id="GO:0005643">
    <property type="term" value="C:nuclear pore"/>
    <property type="evidence" value="ECO:0007669"/>
    <property type="project" value="TreeGrafter"/>
</dbReference>
<dbReference type="PANTHER" id="PTHR14494">
    <property type="entry name" value="ALADIN/ADRACALIN/AAAS"/>
    <property type="match status" value="1"/>
</dbReference>
<dbReference type="InterPro" id="IPR045139">
    <property type="entry name" value="Aladin"/>
</dbReference>
<dbReference type="SUPFAM" id="SSF50978">
    <property type="entry name" value="WD40 repeat-like"/>
    <property type="match status" value="1"/>
</dbReference>
<evidence type="ECO:0000313" key="3">
    <source>
        <dbReference type="Proteomes" id="UP000594262"/>
    </source>
</evidence>
<dbReference type="RefSeq" id="XP_066931967.1">
    <property type="nucleotide sequence ID" value="XM_067075866.1"/>
</dbReference>
<dbReference type="OrthoDB" id="411991at2759"/>
<evidence type="ECO:0000313" key="2">
    <source>
        <dbReference type="EnsemblMetazoa" id="CLYHEMP014040.1"/>
    </source>
</evidence>
<sequence>MTSFISGNVLPLTVCERNSQLQYGAMSTVIDYRRMSSEEIQSQAKSLTYTETNKPAFLQTEESVLEKIYNRWSSHGIIGAVEVINKTHGVHPAIVNMTLQLHDLLTYIDDFKNNRLQTKHHNVNEARKQIFACHPHTTRLAIVLENRIKVLCLNRANSNNEIILKDKRVSKITCLAWRPKAAMSLAVGSSEGILIWLLDPNITNKRPGVSATRYLKSNDMPNEVNSLSWSPCAKLVACSCKKTTSIWIWNILSQSHSAVQRVGSDLSFVDWSPCGQRLLSSTYSGIFRIWETKTWDCAKWADLNGRCTNSCWSTDGSHLLFTVNGDAYIYYTQFFANKAENSIDIGGTGVATKCADLTSFTSDIEDDEQYQQEQCHIVEMAWDSTNSRLAVIVQNDGKRKIALYHTQVKPQLQLVPCGFINGEEHEEAIQIEFLNGFDKGALLAVYWSSGSMSFIPLYFNHQLNSPTFGLRGADHTMNIQNVGSRATDEMNATNLHQRTFNDSTFHHMNNEISIFSVMD</sequence>
<dbReference type="GO" id="GO:0006913">
    <property type="term" value="P:nucleocytoplasmic transport"/>
    <property type="evidence" value="ECO:0007669"/>
    <property type="project" value="TreeGrafter"/>
</dbReference>
<dbReference type="InterPro" id="IPR036322">
    <property type="entry name" value="WD40_repeat_dom_sf"/>
</dbReference>
<dbReference type="Pfam" id="PF25460">
    <property type="entry name" value="Beta-prop_Aladin"/>
    <property type="match status" value="1"/>
</dbReference>
<name>A0A7M5WWW1_9CNID</name>
<organism evidence="2 3">
    <name type="scientific">Clytia hemisphaerica</name>
    <dbReference type="NCBI Taxonomy" id="252671"/>
    <lineage>
        <taxon>Eukaryota</taxon>
        <taxon>Metazoa</taxon>
        <taxon>Cnidaria</taxon>
        <taxon>Hydrozoa</taxon>
        <taxon>Hydroidolina</taxon>
        <taxon>Leptothecata</taxon>
        <taxon>Obeliida</taxon>
        <taxon>Clytiidae</taxon>
        <taxon>Clytia</taxon>
    </lineage>
</organism>
<dbReference type="Gene3D" id="2.130.10.10">
    <property type="entry name" value="YVTN repeat-like/Quinoprotein amine dehydrogenase"/>
    <property type="match status" value="1"/>
</dbReference>
<dbReference type="SMART" id="SM00320">
    <property type="entry name" value="WD40"/>
    <property type="match status" value="4"/>
</dbReference>
<accession>A0A7M5WWW1</accession>
<dbReference type="EnsemblMetazoa" id="CLYHEMT014040.1">
    <property type="protein sequence ID" value="CLYHEMP014040.1"/>
    <property type="gene ID" value="CLYHEMG014040"/>
</dbReference>
<dbReference type="AlphaFoldDB" id="A0A7M5WWW1"/>
<feature type="domain" description="Aladin seven-bladed propeller" evidence="1">
    <location>
        <begin position="124"/>
        <end position="458"/>
    </location>
</feature>
<dbReference type="GeneID" id="136819622"/>
<proteinExistence type="predicted"/>
<dbReference type="Proteomes" id="UP000594262">
    <property type="component" value="Unplaced"/>
</dbReference>
<dbReference type="PANTHER" id="PTHR14494:SF0">
    <property type="entry name" value="ALADIN"/>
    <property type="match status" value="1"/>
</dbReference>
<protein>
    <recommendedName>
        <fullName evidence="1">Aladin seven-bladed propeller domain-containing protein</fullName>
    </recommendedName>
</protein>
<evidence type="ECO:0000259" key="1">
    <source>
        <dbReference type="Pfam" id="PF25460"/>
    </source>
</evidence>
<reference evidence="2" key="1">
    <citation type="submission" date="2021-01" db="UniProtKB">
        <authorList>
            <consortium name="EnsemblMetazoa"/>
        </authorList>
    </citation>
    <scope>IDENTIFICATION</scope>
</reference>
<keyword evidence="3" id="KW-1185">Reference proteome</keyword>